<proteinExistence type="predicted"/>
<dbReference type="PANTHER" id="PTHR33360">
    <property type="entry name" value="TRANSPOSASE FOR INSERTION SEQUENCE ELEMENT IS200"/>
    <property type="match status" value="1"/>
</dbReference>
<dbReference type="GO" id="GO:0006313">
    <property type="term" value="P:DNA transposition"/>
    <property type="evidence" value="ECO:0007669"/>
    <property type="project" value="InterPro"/>
</dbReference>
<comment type="caution">
    <text evidence="2">The sequence shown here is derived from an EMBL/GenBank/DDBJ whole genome shotgun (WGS) entry which is preliminary data.</text>
</comment>
<protein>
    <submittedName>
        <fullName evidence="2">REP element-mobilizing transposase RayT</fullName>
    </submittedName>
</protein>
<organism evidence="2 3">
    <name type="scientific">Acetobacteroides hydrogenigenes</name>
    <dbReference type="NCBI Taxonomy" id="979970"/>
    <lineage>
        <taxon>Bacteria</taxon>
        <taxon>Pseudomonadati</taxon>
        <taxon>Bacteroidota</taxon>
        <taxon>Bacteroidia</taxon>
        <taxon>Bacteroidales</taxon>
        <taxon>Rikenellaceae</taxon>
        <taxon>Acetobacteroides</taxon>
    </lineage>
</organism>
<evidence type="ECO:0000259" key="1">
    <source>
        <dbReference type="SMART" id="SM01321"/>
    </source>
</evidence>
<sequence length="154" mass="18323">MKPQSFTQVYIHLVFAVKHRDRILTPSIRPRLFEYIGAIINGMNHKSIKINGYIDHIHLLIGFNPTKSISETVYEIKRSSSLFINKNNLCLGHFEWQEGYGAFSYSRSQIDAVIRYIEGQENHHKKRTFRQEYLDILNKNSIEFNELYMFKFFE</sequence>
<dbReference type="Pfam" id="PF01797">
    <property type="entry name" value="Y1_Tnp"/>
    <property type="match status" value="1"/>
</dbReference>
<dbReference type="SUPFAM" id="SSF143422">
    <property type="entry name" value="Transposase IS200-like"/>
    <property type="match status" value="1"/>
</dbReference>
<dbReference type="OrthoDB" id="9797997at2"/>
<dbReference type="Proteomes" id="UP000294830">
    <property type="component" value="Unassembled WGS sequence"/>
</dbReference>
<name>A0A4R2EV79_9BACT</name>
<dbReference type="EMBL" id="SLWB01000001">
    <property type="protein sequence ID" value="TCN73044.1"/>
    <property type="molecule type" value="Genomic_DNA"/>
</dbReference>
<evidence type="ECO:0000313" key="2">
    <source>
        <dbReference type="EMBL" id="TCN73044.1"/>
    </source>
</evidence>
<accession>A0A4R2EV79</accession>
<gene>
    <name evidence="2" type="ORF">CLV25_101262</name>
</gene>
<dbReference type="InterPro" id="IPR002686">
    <property type="entry name" value="Transposase_17"/>
</dbReference>
<dbReference type="RefSeq" id="WP_131837828.1">
    <property type="nucleotide sequence ID" value="NZ_SLWB01000001.1"/>
</dbReference>
<dbReference type="PANTHER" id="PTHR33360:SF2">
    <property type="entry name" value="TRANSPOSASE FOR INSERTION SEQUENCE ELEMENT IS200"/>
    <property type="match status" value="1"/>
</dbReference>
<keyword evidence="3" id="KW-1185">Reference proteome</keyword>
<dbReference type="NCBIfam" id="NF033573">
    <property type="entry name" value="transpos_IS200"/>
    <property type="match status" value="1"/>
</dbReference>
<dbReference type="AlphaFoldDB" id="A0A4R2EV79"/>
<dbReference type="SMART" id="SM01321">
    <property type="entry name" value="Y1_Tnp"/>
    <property type="match status" value="1"/>
</dbReference>
<feature type="domain" description="Transposase IS200-like" evidence="1">
    <location>
        <begin position="6"/>
        <end position="120"/>
    </location>
</feature>
<evidence type="ECO:0000313" key="3">
    <source>
        <dbReference type="Proteomes" id="UP000294830"/>
    </source>
</evidence>
<dbReference type="GO" id="GO:0004803">
    <property type="term" value="F:transposase activity"/>
    <property type="evidence" value="ECO:0007669"/>
    <property type="project" value="InterPro"/>
</dbReference>
<reference evidence="2 3" key="1">
    <citation type="submission" date="2019-03" db="EMBL/GenBank/DDBJ databases">
        <title>Genomic Encyclopedia of Archaeal and Bacterial Type Strains, Phase II (KMG-II): from individual species to whole genera.</title>
        <authorList>
            <person name="Goeker M."/>
        </authorList>
    </citation>
    <scope>NUCLEOTIDE SEQUENCE [LARGE SCALE GENOMIC DNA]</scope>
    <source>
        <strain evidence="2 3">RL-C</strain>
    </source>
</reference>
<dbReference type="Gene3D" id="3.30.70.1290">
    <property type="entry name" value="Transposase IS200-like"/>
    <property type="match status" value="1"/>
</dbReference>
<dbReference type="GO" id="GO:0003677">
    <property type="term" value="F:DNA binding"/>
    <property type="evidence" value="ECO:0007669"/>
    <property type="project" value="InterPro"/>
</dbReference>
<dbReference type="InterPro" id="IPR036515">
    <property type="entry name" value="Transposase_17_sf"/>
</dbReference>